<dbReference type="Gene3D" id="2.60.40.10">
    <property type="entry name" value="Immunoglobulins"/>
    <property type="match status" value="1"/>
</dbReference>
<evidence type="ECO:0000256" key="1">
    <source>
        <dbReference type="ARBA" id="ARBA00022801"/>
    </source>
</evidence>
<dbReference type="InterPro" id="IPR057506">
    <property type="entry name" value="C2_GPCPD1"/>
</dbReference>
<dbReference type="SMART" id="SM01065">
    <property type="entry name" value="CBM_2"/>
    <property type="match status" value="1"/>
</dbReference>
<dbReference type="InterPro" id="IPR051578">
    <property type="entry name" value="GDPD"/>
</dbReference>
<dbReference type="InterPro" id="IPR013783">
    <property type="entry name" value="Ig-like_fold"/>
</dbReference>
<dbReference type="AlphaFoldDB" id="A0A433TMZ1"/>
<dbReference type="PANTHER" id="PTHR22958:SF1">
    <property type="entry name" value="GLYCEROPHOSPHOCHOLINE PHOSPHODIESTERASE GPCPD1"/>
    <property type="match status" value="1"/>
</dbReference>
<dbReference type="Gene3D" id="3.20.20.190">
    <property type="entry name" value="Phosphatidylinositol (PI) phosphodiesterase"/>
    <property type="match status" value="1"/>
</dbReference>
<dbReference type="GO" id="GO:0047389">
    <property type="term" value="F:glycerophosphocholine phosphodiesterase activity"/>
    <property type="evidence" value="ECO:0007669"/>
    <property type="project" value="TreeGrafter"/>
</dbReference>
<evidence type="ECO:0000259" key="3">
    <source>
        <dbReference type="PROSITE" id="PS51704"/>
    </source>
</evidence>
<dbReference type="OrthoDB" id="1058301at2759"/>
<protein>
    <recommendedName>
        <fullName evidence="6">GP-PDE domain-containing protein</fullName>
    </recommendedName>
</protein>
<accession>A0A433TMZ1</accession>
<dbReference type="GO" id="GO:2001070">
    <property type="term" value="F:starch binding"/>
    <property type="evidence" value="ECO:0007669"/>
    <property type="project" value="InterPro"/>
</dbReference>
<dbReference type="InterPro" id="IPR002044">
    <property type="entry name" value="CBM20"/>
</dbReference>
<gene>
    <name evidence="4" type="ORF">EGW08_009290</name>
</gene>
<dbReference type="InterPro" id="IPR030395">
    <property type="entry name" value="GP_PDE_dom"/>
</dbReference>
<feature type="domain" description="CBM20" evidence="2">
    <location>
        <begin position="1"/>
        <end position="142"/>
    </location>
</feature>
<sequence>MDAWVDVTFSVTVSTDPTQCVCVTGDDAALGTWDPTRMVRMVREFTENGGGRLWSTTIKLRAPQTYNYRFVVCKDSQIRPIRAERNGFGGSSNGHGESAMDCGSAAPCPITIYKWETNVRPRVVVLEGSKASLNLPVATFGSYDGMTNINKGYLINQCEIQVRLHSSPIHMWKSKHREQTYSIKCTAVDYSQQGGPPMQEDDDDSRDSPPFCQLNDVYACNVNNHKLSVAQPQGPVGLIYNHDDYIVFKSQIADPATMGFQLDFYVCEAHQTPKFVGSSHLLPHKQKDSKIVRKVPIIGCKYRPIGEVTVECLIARPVEGLTLTLESSFQTHWKKKDLEKGLERSLDIGHRGMGASYSRVSSLKENTVASFSAAATHGADFVEFDVLLSKDKVPVVYHDFAVKVLYSNKKKHSKQSELFEIPVQSLTQAQLQSMRLFSGEHDVEINEEQEGQCHDPFPTLQEVLTGVDESLGFNIEIKYPQQFIDDTWEVENFIDVNENLDRILTVVFAGAGSRKIVFSSFDPDTCILLKLKQNKYPVMFLHQGQTNIYTRYKDHRASTFGWGINFALSEHLLGLALHTEVLLQDLSLLERCFSHKMVVFVWGDDNNDPKIIRQMRDLKVDGVIYDRIDCHKPEHQGPEFEVSSAKAAASFMQVVKGDENASVHIFDAESQLSKPVA</sequence>
<comment type="caution">
    <text evidence="4">The sequence shown here is derived from an EMBL/GenBank/DDBJ whole genome shotgun (WGS) entry which is preliminary data.</text>
</comment>
<dbReference type="Pfam" id="PF03009">
    <property type="entry name" value="GDPD"/>
    <property type="match status" value="1"/>
</dbReference>
<dbReference type="PROSITE" id="PS51704">
    <property type="entry name" value="GP_PDE"/>
    <property type="match status" value="1"/>
</dbReference>
<dbReference type="Proteomes" id="UP000271974">
    <property type="component" value="Unassembled WGS sequence"/>
</dbReference>
<dbReference type="STRING" id="188477.A0A433TMZ1"/>
<dbReference type="PROSITE" id="PS51166">
    <property type="entry name" value="CBM20"/>
    <property type="match status" value="1"/>
</dbReference>
<dbReference type="PANTHER" id="PTHR22958">
    <property type="entry name" value="GLYCEROPHOSPHORYL DIESTER PHOSPHODIESTERASE"/>
    <property type="match status" value="1"/>
</dbReference>
<dbReference type="EMBL" id="RQTK01000264">
    <property type="protein sequence ID" value="RUS82953.1"/>
    <property type="molecule type" value="Genomic_DNA"/>
</dbReference>
<evidence type="ECO:0008006" key="6">
    <source>
        <dbReference type="Google" id="ProtNLM"/>
    </source>
</evidence>
<feature type="domain" description="GP-PDE" evidence="3">
    <location>
        <begin position="345"/>
        <end position="635"/>
    </location>
</feature>
<dbReference type="InterPro" id="IPR013784">
    <property type="entry name" value="Carb-bd-like_fold"/>
</dbReference>
<proteinExistence type="predicted"/>
<organism evidence="4 5">
    <name type="scientific">Elysia chlorotica</name>
    <name type="common">Eastern emerald elysia</name>
    <name type="synonym">Sea slug</name>
    <dbReference type="NCBI Taxonomy" id="188477"/>
    <lineage>
        <taxon>Eukaryota</taxon>
        <taxon>Metazoa</taxon>
        <taxon>Spiralia</taxon>
        <taxon>Lophotrochozoa</taxon>
        <taxon>Mollusca</taxon>
        <taxon>Gastropoda</taxon>
        <taxon>Heterobranchia</taxon>
        <taxon>Euthyneura</taxon>
        <taxon>Panpulmonata</taxon>
        <taxon>Sacoglossa</taxon>
        <taxon>Placobranchoidea</taxon>
        <taxon>Plakobranchidae</taxon>
        <taxon>Elysia</taxon>
    </lineage>
</organism>
<dbReference type="InterPro" id="IPR017946">
    <property type="entry name" value="PLC-like_Pdiesterase_TIM-brl"/>
</dbReference>
<dbReference type="FunFam" id="3.20.20.190:FF:000032">
    <property type="entry name" value="Glycerophosphoryl diester phosphodiesterase, putative"/>
    <property type="match status" value="1"/>
</dbReference>
<dbReference type="SUPFAM" id="SSF49452">
    <property type="entry name" value="Starch-binding domain-like"/>
    <property type="match status" value="1"/>
</dbReference>
<reference evidence="4 5" key="1">
    <citation type="submission" date="2019-01" db="EMBL/GenBank/DDBJ databases">
        <title>A draft genome assembly of the solar-powered sea slug Elysia chlorotica.</title>
        <authorList>
            <person name="Cai H."/>
            <person name="Li Q."/>
            <person name="Fang X."/>
            <person name="Li J."/>
            <person name="Curtis N.E."/>
            <person name="Altenburger A."/>
            <person name="Shibata T."/>
            <person name="Feng M."/>
            <person name="Maeda T."/>
            <person name="Schwartz J.A."/>
            <person name="Shigenobu S."/>
            <person name="Lundholm N."/>
            <person name="Nishiyama T."/>
            <person name="Yang H."/>
            <person name="Hasebe M."/>
            <person name="Li S."/>
            <person name="Pierce S.K."/>
            <person name="Wang J."/>
        </authorList>
    </citation>
    <scope>NUCLEOTIDE SEQUENCE [LARGE SCALE GENOMIC DNA]</scope>
    <source>
        <strain evidence="4">EC2010</strain>
        <tissue evidence="4">Whole organism of an adult</tissue>
    </source>
</reference>
<dbReference type="SUPFAM" id="SSF51695">
    <property type="entry name" value="PLC-like phosphodiesterases"/>
    <property type="match status" value="1"/>
</dbReference>
<keyword evidence="1" id="KW-0378">Hydrolase</keyword>
<name>A0A433TMZ1_ELYCH</name>
<evidence type="ECO:0000313" key="5">
    <source>
        <dbReference type="Proteomes" id="UP000271974"/>
    </source>
</evidence>
<evidence type="ECO:0000313" key="4">
    <source>
        <dbReference type="EMBL" id="RUS82953.1"/>
    </source>
</evidence>
<dbReference type="GO" id="GO:0046475">
    <property type="term" value="P:glycerophospholipid catabolic process"/>
    <property type="evidence" value="ECO:0007669"/>
    <property type="project" value="TreeGrafter"/>
</dbReference>
<evidence type="ECO:0000259" key="2">
    <source>
        <dbReference type="PROSITE" id="PS51166"/>
    </source>
</evidence>
<keyword evidence="5" id="KW-1185">Reference proteome</keyword>
<dbReference type="Pfam" id="PF00686">
    <property type="entry name" value="CBM_20"/>
    <property type="match status" value="1"/>
</dbReference>
<dbReference type="Pfam" id="PF25329">
    <property type="entry name" value="C2_GDE1"/>
    <property type="match status" value="1"/>
</dbReference>